<dbReference type="InterPro" id="IPR002105">
    <property type="entry name" value="Dockerin_1_rpt"/>
</dbReference>
<dbReference type="Gene3D" id="1.10.1330.10">
    <property type="entry name" value="Dockerin domain"/>
    <property type="match status" value="1"/>
</dbReference>
<dbReference type="PROSITE" id="PS00448">
    <property type="entry name" value="CLOS_CELLULOSOME_RPT"/>
    <property type="match status" value="1"/>
</dbReference>
<name>A0AB36TI19_ACETH</name>
<dbReference type="Pfam" id="PF00404">
    <property type="entry name" value="Dockerin_1"/>
    <property type="match status" value="1"/>
</dbReference>
<accession>A0AB36TI19</accession>
<dbReference type="PROSITE" id="PS00018">
    <property type="entry name" value="EF_HAND_1"/>
    <property type="match status" value="1"/>
</dbReference>
<evidence type="ECO:0000313" key="3">
    <source>
        <dbReference type="Proteomes" id="UP000223596"/>
    </source>
</evidence>
<evidence type="ECO:0000256" key="1">
    <source>
        <dbReference type="SAM" id="SignalP"/>
    </source>
</evidence>
<dbReference type="RefSeq" id="WP_003512115.1">
    <property type="nucleotide sequence ID" value="NZ_CP013828.1"/>
</dbReference>
<evidence type="ECO:0000313" key="2">
    <source>
        <dbReference type="EMBL" id="PFH03413.1"/>
    </source>
</evidence>
<organism evidence="2 3">
    <name type="scientific">Acetivibrio thermocellus AD2</name>
    <dbReference type="NCBI Taxonomy" id="1138384"/>
    <lineage>
        <taxon>Bacteria</taxon>
        <taxon>Bacillati</taxon>
        <taxon>Bacillota</taxon>
        <taxon>Clostridia</taxon>
        <taxon>Eubacteriales</taxon>
        <taxon>Oscillospiraceae</taxon>
        <taxon>Acetivibrio</taxon>
    </lineage>
</organism>
<proteinExistence type="predicted"/>
<feature type="chain" id="PRO_5044205051" evidence="1">
    <location>
        <begin position="27"/>
        <end position="105"/>
    </location>
</feature>
<dbReference type="GO" id="GO:0004553">
    <property type="term" value="F:hydrolase activity, hydrolyzing O-glycosyl compounds"/>
    <property type="evidence" value="ECO:0007669"/>
    <property type="project" value="InterPro"/>
</dbReference>
<dbReference type="GO" id="GO:0000272">
    <property type="term" value="P:polysaccharide catabolic process"/>
    <property type="evidence" value="ECO:0007669"/>
    <property type="project" value="InterPro"/>
</dbReference>
<sequence length="105" mass="11569">MSRRGALVLLVISLLVTAFLPTAVFAQDVPFSGKSDNVPSFTQPIPVKHLYELIHLCIWERGYDRLVDFNSDGSVNSTDLMILNRAVLGLGGLPVPIEIGDYRID</sequence>
<dbReference type="SUPFAM" id="SSF63446">
    <property type="entry name" value="Type I dockerin domain"/>
    <property type="match status" value="1"/>
</dbReference>
<dbReference type="EMBL" id="PDBW01000001">
    <property type="protein sequence ID" value="PFH03413.1"/>
    <property type="molecule type" value="Genomic_DNA"/>
</dbReference>
<dbReference type="AlphaFoldDB" id="A0AB36TI19"/>
<dbReference type="InterPro" id="IPR018247">
    <property type="entry name" value="EF_Hand_1_Ca_BS"/>
</dbReference>
<reference evidence="2 3" key="1">
    <citation type="submission" date="2017-09" db="EMBL/GenBank/DDBJ databases">
        <title>Evaluation of Pacific Biosciences Sequencing Technology to Finishing C. thermocellum Genome Sequences.</title>
        <authorList>
            <person name="Brown S."/>
        </authorList>
    </citation>
    <scope>NUCLEOTIDE SEQUENCE [LARGE SCALE GENOMIC DNA]</scope>
    <source>
        <strain evidence="2 3">AD2</strain>
    </source>
</reference>
<feature type="signal peptide" evidence="1">
    <location>
        <begin position="1"/>
        <end position="26"/>
    </location>
</feature>
<keyword evidence="1" id="KW-0732">Signal</keyword>
<dbReference type="Proteomes" id="UP000223596">
    <property type="component" value="Unassembled WGS sequence"/>
</dbReference>
<comment type="caution">
    <text evidence="2">The sequence shown here is derived from an EMBL/GenBank/DDBJ whole genome shotgun (WGS) entry which is preliminary data.</text>
</comment>
<gene>
    <name evidence="2" type="ORF">M972_112221</name>
</gene>
<protein>
    <submittedName>
        <fullName evidence="2">Dockerin type I repeat protein</fullName>
    </submittedName>
</protein>
<dbReference type="InterPro" id="IPR036439">
    <property type="entry name" value="Dockerin_dom_sf"/>
</dbReference>